<dbReference type="AlphaFoldDB" id="A0A4E0R1Z7"/>
<evidence type="ECO:0000259" key="11">
    <source>
        <dbReference type="PROSITE" id="PS50011"/>
    </source>
</evidence>
<gene>
    <name evidence="12" type="ORF">D915_006982</name>
</gene>
<dbReference type="InterPro" id="IPR000719">
    <property type="entry name" value="Prot_kinase_dom"/>
</dbReference>
<evidence type="ECO:0000256" key="6">
    <source>
        <dbReference type="ARBA" id="ARBA00022777"/>
    </source>
</evidence>
<dbReference type="CDD" id="cd08215">
    <property type="entry name" value="STKc_Nek"/>
    <property type="match status" value="1"/>
</dbReference>
<keyword evidence="5" id="KW-0547">Nucleotide-binding</keyword>
<dbReference type="PANTHER" id="PTHR44899">
    <property type="entry name" value="CAMK FAMILY PROTEIN KINASE"/>
    <property type="match status" value="1"/>
</dbReference>
<evidence type="ECO:0000256" key="7">
    <source>
        <dbReference type="ARBA" id="ARBA00022840"/>
    </source>
</evidence>
<feature type="domain" description="Protein kinase" evidence="11">
    <location>
        <begin position="13"/>
        <end position="270"/>
    </location>
</feature>
<keyword evidence="13" id="KW-1185">Reference proteome</keyword>
<evidence type="ECO:0000256" key="3">
    <source>
        <dbReference type="ARBA" id="ARBA00022527"/>
    </source>
</evidence>
<protein>
    <recommendedName>
        <fullName evidence="2">non-specific serine/threonine protein kinase</fullName>
        <ecNumber evidence="2">2.7.11.1</ecNumber>
    </recommendedName>
</protein>
<keyword evidence="7" id="KW-0067">ATP-binding</keyword>
<sequence length="795" mass="90532">MPSNADNDIGGQYRILRELGKGSSAVVYLAEKLDNNDKNLKAIKCFDVDSVEEPEKRQMLDEATLLSEMKHPYILQFYDSFFEGNKFYIVTEHCKGGDLARFLRDLKDNGRHLEEDQIGKWTVQLLLAITFIHNNKVLHRDLKTSNIFLQEEDIRVGDFGICRILNSTQDLATTFVGTPYYMSPEVLTNNTYNNKSDIWSLGVIIYEICTQKRAFNGTSLVRVMWQVVKDPSPTIPESYSKDLQSLVQVMLTKDPKVRPSAASLLRHPFVQRHLRQMIKRDWLFRTTDSASLQDQMETIQKMWLFPDGFFSTEQLSLETELEPSPMDEVDPAVDEEQQEEVEIDLATLTPRQRIQMNLHTESDVLAAELRQKAVRFMRGPHNKSKGSESVQNSILNDGTVTGSGISVWRSPEELMLNELRQLGKEFGQRAKDDNTEDDDDELSWPYSTINDSETFERLTYMNMFGSDAADAMPITITSPNESANKNDIQENDQHTVAPQTPAHPPPWKTYVNLLPDESINQRNQTKEEADIARPKTRYESTKTNVSDRLFYSRSFSNSVNKKQCAKQTAGDTIYELESGGITFTDTSLTSAPWDETELEETIYPKYPLQETMAIRQTVTDRTHGTDVIKSKTTSDATIATEQLNSPVMEFSTITGDTVQQVIQCMKTALQSEKEDDLFCSDEDTRTTPTLQKARSRQDELVGMKNYCIQKMGKRIFDMAHDYLYRERIVERNAAGELSILTGLREICPNVTAGFVLDQLLFLEHADVQQETDSIKSTQNTRLPASIDAIILQSIT</sequence>
<evidence type="ECO:0000313" key="12">
    <source>
        <dbReference type="EMBL" id="THD22109.1"/>
    </source>
</evidence>
<keyword evidence="6" id="KW-0418">Kinase</keyword>
<keyword evidence="3" id="KW-0723">Serine/threonine-protein kinase</keyword>
<dbReference type="PANTHER" id="PTHR44899:SF3">
    <property type="entry name" value="SERINE_THREONINE-PROTEIN KINASE NEK1"/>
    <property type="match status" value="1"/>
</dbReference>
<evidence type="ECO:0000256" key="9">
    <source>
        <dbReference type="ARBA" id="ARBA00048679"/>
    </source>
</evidence>
<evidence type="ECO:0000256" key="2">
    <source>
        <dbReference type="ARBA" id="ARBA00012513"/>
    </source>
</evidence>
<dbReference type="Gene3D" id="1.10.510.10">
    <property type="entry name" value="Transferase(Phosphotransferase) domain 1"/>
    <property type="match status" value="1"/>
</dbReference>
<feature type="region of interest" description="Disordered" evidence="10">
    <location>
        <begin position="427"/>
        <end position="446"/>
    </location>
</feature>
<evidence type="ECO:0000256" key="5">
    <source>
        <dbReference type="ARBA" id="ARBA00022741"/>
    </source>
</evidence>
<evidence type="ECO:0000256" key="1">
    <source>
        <dbReference type="ARBA" id="ARBA00010886"/>
    </source>
</evidence>
<comment type="catalytic activity">
    <reaction evidence="9">
        <text>L-seryl-[protein] + ATP = O-phospho-L-seryl-[protein] + ADP + H(+)</text>
        <dbReference type="Rhea" id="RHEA:17989"/>
        <dbReference type="Rhea" id="RHEA-COMP:9863"/>
        <dbReference type="Rhea" id="RHEA-COMP:11604"/>
        <dbReference type="ChEBI" id="CHEBI:15378"/>
        <dbReference type="ChEBI" id="CHEBI:29999"/>
        <dbReference type="ChEBI" id="CHEBI:30616"/>
        <dbReference type="ChEBI" id="CHEBI:83421"/>
        <dbReference type="ChEBI" id="CHEBI:456216"/>
        <dbReference type="EC" id="2.7.11.1"/>
    </reaction>
</comment>
<dbReference type="SMART" id="SM00220">
    <property type="entry name" value="S_TKc"/>
    <property type="match status" value="1"/>
</dbReference>
<accession>A0A4E0R1Z7</accession>
<keyword evidence="4" id="KW-0808">Transferase</keyword>
<reference evidence="12" key="1">
    <citation type="submission" date="2019-03" db="EMBL/GenBank/DDBJ databases">
        <title>Improved annotation for the trematode Fasciola hepatica.</title>
        <authorList>
            <person name="Choi Y.-J."/>
            <person name="Martin J."/>
            <person name="Mitreva M."/>
        </authorList>
    </citation>
    <scope>NUCLEOTIDE SEQUENCE [LARGE SCALE GENOMIC DNA]</scope>
</reference>
<dbReference type="InterPro" id="IPR011009">
    <property type="entry name" value="Kinase-like_dom_sf"/>
</dbReference>
<name>A0A4E0R1Z7_FASHE</name>
<dbReference type="InterPro" id="IPR008271">
    <property type="entry name" value="Ser/Thr_kinase_AS"/>
</dbReference>
<organism evidence="12 13">
    <name type="scientific">Fasciola hepatica</name>
    <name type="common">Liver fluke</name>
    <dbReference type="NCBI Taxonomy" id="6192"/>
    <lineage>
        <taxon>Eukaryota</taxon>
        <taxon>Metazoa</taxon>
        <taxon>Spiralia</taxon>
        <taxon>Lophotrochozoa</taxon>
        <taxon>Platyhelminthes</taxon>
        <taxon>Trematoda</taxon>
        <taxon>Digenea</taxon>
        <taxon>Plagiorchiida</taxon>
        <taxon>Echinostomata</taxon>
        <taxon>Echinostomatoidea</taxon>
        <taxon>Fasciolidae</taxon>
        <taxon>Fasciola</taxon>
    </lineage>
</organism>
<comment type="similarity">
    <text evidence="1">Belongs to the protein kinase superfamily. NEK Ser/Thr protein kinase family. NIMA subfamily.</text>
</comment>
<dbReference type="InterPro" id="IPR051131">
    <property type="entry name" value="NEK_Ser/Thr_kinase_NIMA"/>
</dbReference>
<dbReference type="Proteomes" id="UP000230066">
    <property type="component" value="Unassembled WGS sequence"/>
</dbReference>
<dbReference type="PROSITE" id="PS50011">
    <property type="entry name" value="PROTEIN_KINASE_DOM"/>
    <property type="match status" value="1"/>
</dbReference>
<dbReference type="EMBL" id="JXXN02002990">
    <property type="protein sequence ID" value="THD22109.1"/>
    <property type="molecule type" value="Genomic_DNA"/>
</dbReference>
<dbReference type="EC" id="2.7.11.1" evidence="2"/>
<evidence type="ECO:0000256" key="4">
    <source>
        <dbReference type="ARBA" id="ARBA00022679"/>
    </source>
</evidence>
<comment type="caution">
    <text evidence="12">The sequence shown here is derived from an EMBL/GenBank/DDBJ whole genome shotgun (WGS) entry which is preliminary data.</text>
</comment>
<dbReference type="Pfam" id="PF00069">
    <property type="entry name" value="Pkinase"/>
    <property type="match status" value="1"/>
</dbReference>
<comment type="catalytic activity">
    <reaction evidence="8">
        <text>L-threonyl-[protein] + ATP = O-phospho-L-threonyl-[protein] + ADP + H(+)</text>
        <dbReference type="Rhea" id="RHEA:46608"/>
        <dbReference type="Rhea" id="RHEA-COMP:11060"/>
        <dbReference type="Rhea" id="RHEA-COMP:11605"/>
        <dbReference type="ChEBI" id="CHEBI:15378"/>
        <dbReference type="ChEBI" id="CHEBI:30013"/>
        <dbReference type="ChEBI" id="CHEBI:30616"/>
        <dbReference type="ChEBI" id="CHEBI:61977"/>
        <dbReference type="ChEBI" id="CHEBI:456216"/>
        <dbReference type="EC" id="2.7.11.1"/>
    </reaction>
</comment>
<dbReference type="GO" id="GO:0004674">
    <property type="term" value="F:protein serine/threonine kinase activity"/>
    <property type="evidence" value="ECO:0007669"/>
    <property type="project" value="UniProtKB-KW"/>
</dbReference>
<evidence type="ECO:0000313" key="13">
    <source>
        <dbReference type="Proteomes" id="UP000230066"/>
    </source>
</evidence>
<evidence type="ECO:0000256" key="10">
    <source>
        <dbReference type="SAM" id="MobiDB-lite"/>
    </source>
</evidence>
<proteinExistence type="inferred from homology"/>
<dbReference type="GO" id="GO:0005524">
    <property type="term" value="F:ATP binding"/>
    <property type="evidence" value="ECO:0007669"/>
    <property type="project" value="UniProtKB-KW"/>
</dbReference>
<dbReference type="PROSITE" id="PS00108">
    <property type="entry name" value="PROTEIN_KINASE_ST"/>
    <property type="match status" value="1"/>
</dbReference>
<dbReference type="SUPFAM" id="SSF56112">
    <property type="entry name" value="Protein kinase-like (PK-like)"/>
    <property type="match status" value="1"/>
</dbReference>
<evidence type="ECO:0000256" key="8">
    <source>
        <dbReference type="ARBA" id="ARBA00047899"/>
    </source>
</evidence>